<evidence type="ECO:0000313" key="11">
    <source>
        <dbReference type="Proteomes" id="UP001501523"/>
    </source>
</evidence>
<dbReference type="PROSITE" id="PS51187">
    <property type="entry name" value="AUTOINDUCER_SYNTH_2"/>
    <property type="match status" value="1"/>
</dbReference>
<dbReference type="InterPro" id="IPR001690">
    <property type="entry name" value="Autoind_synthase"/>
</dbReference>
<name>A0ABN1IDQ7_9GAMM</name>
<keyword evidence="3 8" id="KW-0673">Quorum sensing</keyword>
<dbReference type="InterPro" id="IPR016181">
    <property type="entry name" value="Acyl_CoA_acyltransferase"/>
</dbReference>
<evidence type="ECO:0000256" key="5">
    <source>
        <dbReference type="ARBA" id="ARBA00022691"/>
    </source>
</evidence>
<keyword evidence="4 9" id="KW-0808">Transferase</keyword>
<sequence>MLPTMGPYMLRDVFPMLLDGEPAPADARTWEISRFAVAEHHAGTSYGFSELPTEMLRAMLRFGVAQGLDAIVGVTSTAVERMLRQLGFAVQRLGQPQRIGRVMSVAFRLPLDESTQQAVCGTVLRLSQERAA</sequence>
<evidence type="ECO:0000313" key="10">
    <source>
        <dbReference type="EMBL" id="GAA0709219.1"/>
    </source>
</evidence>
<dbReference type="SUPFAM" id="SSF55729">
    <property type="entry name" value="Acyl-CoA N-acyltransferases (Nat)"/>
    <property type="match status" value="1"/>
</dbReference>
<comment type="catalytic activity">
    <reaction evidence="7 9">
        <text>a fatty acyl-[ACP] + S-adenosyl-L-methionine = an N-acyl-L-homoserine lactone + S-methyl-5'-thioadenosine + holo-[ACP] + H(+)</text>
        <dbReference type="Rhea" id="RHEA:10096"/>
        <dbReference type="Rhea" id="RHEA-COMP:9685"/>
        <dbReference type="Rhea" id="RHEA-COMP:14125"/>
        <dbReference type="ChEBI" id="CHEBI:15378"/>
        <dbReference type="ChEBI" id="CHEBI:17509"/>
        <dbReference type="ChEBI" id="CHEBI:55474"/>
        <dbReference type="ChEBI" id="CHEBI:59789"/>
        <dbReference type="ChEBI" id="CHEBI:64479"/>
        <dbReference type="ChEBI" id="CHEBI:138651"/>
        <dbReference type="EC" id="2.3.1.184"/>
    </reaction>
</comment>
<evidence type="ECO:0000256" key="3">
    <source>
        <dbReference type="ARBA" id="ARBA00022654"/>
    </source>
</evidence>
<evidence type="ECO:0000256" key="6">
    <source>
        <dbReference type="ARBA" id="ARBA00022929"/>
    </source>
</evidence>
<dbReference type="Pfam" id="PF00765">
    <property type="entry name" value="Autoind_synth"/>
    <property type="match status" value="1"/>
</dbReference>
<dbReference type="PANTHER" id="PTHR39322:SF1">
    <property type="entry name" value="ISOVALERYL-HOMOSERINE LACTONE SYNTHASE"/>
    <property type="match status" value="1"/>
</dbReference>
<comment type="similarity">
    <text evidence="8 9">Belongs to the autoinducer synthase family.</text>
</comment>
<evidence type="ECO:0000256" key="2">
    <source>
        <dbReference type="ARBA" id="ARBA00018768"/>
    </source>
</evidence>
<dbReference type="EC" id="2.3.1.184" evidence="1 9"/>
<keyword evidence="11" id="KW-1185">Reference proteome</keyword>
<evidence type="ECO:0000256" key="8">
    <source>
        <dbReference type="PROSITE-ProRule" id="PRU00533"/>
    </source>
</evidence>
<evidence type="ECO:0000256" key="7">
    <source>
        <dbReference type="ARBA" id="ARBA00048576"/>
    </source>
</evidence>
<dbReference type="PRINTS" id="PR01549">
    <property type="entry name" value="AUTOINDCRSYN"/>
</dbReference>
<protein>
    <recommendedName>
        <fullName evidence="2 9">Acyl-homoserine-lactone synthase</fullName>
        <ecNumber evidence="1 9">2.3.1.184</ecNumber>
    </recommendedName>
    <alternativeName>
        <fullName evidence="9">Autoinducer synthesis protein</fullName>
    </alternativeName>
</protein>
<accession>A0ABN1IDQ7</accession>
<comment type="caution">
    <text evidence="10">The sequence shown here is derived from an EMBL/GenBank/DDBJ whole genome shotgun (WGS) entry which is preliminary data.</text>
</comment>
<keyword evidence="6 8" id="KW-0071">Autoinducer synthesis</keyword>
<reference evidence="10 11" key="1">
    <citation type="journal article" date="2019" name="Int. J. Syst. Evol. Microbiol.">
        <title>The Global Catalogue of Microorganisms (GCM) 10K type strain sequencing project: providing services to taxonomists for standard genome sequencing and annotation.</title>
        <authorList>
            <consortium name="The Broad Institute Genomics Platform"/>
            <consortium name="The Broad Institute Genome Sequencing Center for Infectious Disease"/>
            <person name="Wu L."/>
            <person name="Ma J."/>
        </authorList>
    </citation>
    <scope>NUCLEOTIDE SEQUENCE [LARGE SCALE GENOMIC DNA]</scope>
    <source>
        <strain evidence="10 11">JCM 15421</strain>
    </source>
</reference>
<organism evidence="10 11">
    <name type="scientific">Dokdonella soli</name>
    <dbReference type="NCBI Taxonomy" id="529810"/>
    <lineage>
        <taxon>Bacteria</taxon>
        <taxon>Pseudomonadati</taxon>
        <taxon>Pseudomonadota</taxon>
        <taxon>Gammaproteobacteria</taxon>
        <taxon>Lysobacterales</taxon>
        <taxon>Rhodanobacteraceae</taxon>
        <taxon>Dokdonella</taxon>
    </lineage>
</organism>
<dbReference type="Proteomes" id="UP001501523">
    <property type="component" value="Unassembled WGS sequence"/>
</dbReference>
<evidence type="ECO:0000256" key="1">
    <source>
        <dbReference type="ARBA" id="ARBA00012340"/>
    </source>
</evidence>
<dbReference type="Gene3D" id="3.40.630.30">
    <property type="match status" value="1"/>
</dbReference>
<evidence type="ECO:0000256" key="4">
    <source>
        <dbReference type="ARBA" id="ARBA00022679"/>
    </source>
</evidence>
<keyword evidence="5 9" id="KW-0949">S-adenosyl-L-methionine</keyword>
<evidence type="ECO:0000256" key="9">
    <source>
        <dbReference type="RuleBase" id="RU361135"/>
    </source>
</evidence>
<gene>
    <name evidence="10" type="ORF">GCM10009105_09480</name>
</gene>
<dbReference type="PANTHER" id="PTHR39322">
    <property type="entry name" value="ACYL-HOMOSERINE-LACTONE SYNTHASE"/>
    <property type="match status" value="1"/>
</dbReference>
<dbReference type="EMBL" id="BAAAEU010000004">
    <property type="protein sequence ID" value="GAA0709219.1"/>
    <property type="molecule type" value="Genomic_DNA"/>
</dbReference>
<proteinExistence type="inferred from homology"/>